<reference evidence="8 9" key="1">
    <citation type="submission" date="2015-06" db="EMBL/GenBank/DDBJ databases">
        <title>Draft genome sequence of the purine-degrading Clostridium cylindrosporum HC-1 (DSM 605).</title>
        <authorList>
            <person name="Poehlein A."/>
            <person name="Schiel-Bengelsdorf B."/>
            <person name="Bengelsdorf F."/>
            <person name="Daniel R."/>
            <person name="Duerre P."/>
        </authorList>
    </citation>
    <scope>NUCLEOTIDE SEQUENCE [LARGE SCALE GENOMIC DNA]</scope>
    <source>
        <strain evidence="8 9">DSM 605</strain>
    </source>
</reference>
<dbReference type="InterPro" id="IPR010078">
    <property type="entry name" value="PurR_Bsub"/>
</dbReference>
<keyword evidence="9" id="KW-1185">Reference proteome</keyword>
<protein>
    <submittedName>
        <fullName evidence="8">Pur operon repressor</fullName>
    </submittedName>
</protein>
<comment type="similarity">
    <text evidence="5">Belongs to the purine/pyrimidine phosphoribosyltransferase family. PurR subfamily.</text>
</comment>
<evidence type="ECO:0000256" key="2">
    <source>
        <dbReference type="ARBA" id="ARBA00023015"/>
    </source>
</evidence>
<keyword evidence="4" id="KW-0804">Transcription</keyword>
<dbReference type="OrthoDB" id="4213751at2"/>
<evidence type="ECO:0000313" key="9">
    <source>
        <dbReference type="Proteomes" id="UP000036756"/>
    </source>
</evidence>
<evidence type="ECO:0000259" key="6">
    <source>
        <dbReference type="Pfam" id="PF00156"/>
    </source>
</evidence>
<evidence type="ECO:0000256" key="4">
    <source>
        <dbReference type="ARBA" id="ARBA00023163"/>
    </source>
</evidence>
<comment type="subunit">
    <text evidence="1">Homodimer.</text>
</comment>
<dbReference type="Pfam" id="PF00156">
    <property type="entry name" value="Pribosyltran"/>
    <property type="match status" value="1"/>
</dbReference>
<dbReference type="Gene3D" id="3.40.50.2020">
    <property type="match status" value="1"/>
</dbReference>
<name>A0A0J8DCT9_CLOCY</name>
<gene>
    <name evidence="8" type="primary">purR</name>
    <name evidence="8" type="ORF">CLCY_4c00410</name>
</gene>
<dbReference type="AlphaFoldDB" id="A0A0J8DCT9"/>
<dbReference type="RefSeq" id="WP_048570172.1">
    <property type="nucleotide sequence ID" value="NZ_LFVU01000024.1"/>
</dbReference>
<dbReference type="InterPro" id="IPR036390">
    <property type="entry name" value="WH_DNA-bd_sf"/>
</dbReference>
<dbReference type="GO" id="GO:0045982">
    <property type="term" value="P:negative regulation of purine nucleobase metabolic process"/>
    <property type="evidence" value="ECO:0007669"/>
    <property type="project" value="InterPro"/>
</dbReference>
<accession>A0A0J8DCT9</accession>
<evidence type="ECO:0000259" key="7">
    <source>
        <dbReference type="Pfam" id="PF09182"/>
    </source>
</evidence>
<keyword evidence="2" id="KW-0805">Transcription regulation</keyword>
<evidence type="ECO:0000256" key="5">
    <source>
        <dbReference type="ARBA" id="ARBA00049656"/>
    </source>
</evidence>
<dbReference type="InterPro" id="IPR015265">
    <property type="entry name" value="PuR_N"/>
</dbReference>
<feature type="domain" description="Bacterial purine repressor N-terminal" evidence="7">
    <location>
        <begin position="6"/>
        <end position="74"/>
    </location>
</feature>
<dbReference type="Pfam" id="PF09182">
    <property type="entry name" value="PuR_N"/>
    <property type="match status" value="1"/>
</dbReference>
<dbReference type="SUPFAM" id="SSF53271">
    <property type="entry name" value="PRTase-like"/>
    <property type="match status" value="1"/>
</dbReference>
<dbReference type="NCBIfam" id="TIGR01743">
    <property type="entry name" value="purR_Bsub"/>
    <property type="match status" value="1"/>
</dbReference>
<evidence type="ECO:0000256" key="3">
    <source>
        <dbReference type="ARBA" id="ARBA00023125"/>
    </source>
</evidence>
<organism evidence="8 9">
    <name type="scientific">Clostridium cylindrosporum DSM 605</name>
    <dbReference type="NCBI Taxonomy" id="1121307"/>
    <lineage>
        <taxon>Bacteria</taxon>
        <taxon>Bacillati</taxon>
        <taxon>Bacillota</taxon>
        <taxon>Clostridia</taxon>
        <taxon>Eubacteriales</taxon>
        <taxon>Clostridiaceae</taxon>
        <taxon>Clostridium</taxon>
    </lineage>
</organism>
<dbReference type="InterPro" id="IPR036388">
    <property type="entry name" value="WH-like_DNA-bd_sf"/>
</dbReference>
<comment type="caution">
    <text evidence="8">The sequence shown here is derived from an EMBL/GenBank/DDBJ whole genome shotgun (WGS) entry which is preliminary data.</text>
</comment>
<dbReference type="EMBL" id="LFVU01000024">
    <property type="protein sequence ID" value="KMT22069.1"/>
    <property type="molecule type" value="Genomic_DNA"/>
</dbReference>
<dbReference type="GO" id="GO:0045892">
    <property type="term" value="P:negative regulation of DNA-templated transcription"/>
    <property type="evidence" value="ECO:0007669"/>
    <property type="project" value="InterPro"/>
</dbReference>
<dbReference type="PANTHER" id="PTHR43864:SF2">
    <property type="entry name" value="PUR OPERON REPRESSOR"/>
    <property type="match status" value="1"/>
</dbReference>
<dbReference type="InterPro" id="IPR029057">
    <property type="entry name" value="PRTase-like"/>
</dbReference>
<feature type="domain" description="Phosphoribosyltransferase" evidence="6">
    <location>
        <begin position="113"/>
        <end position="251"/>
    </location>
</feature>
<dbReference type="GO" id="GO:0003677">
    <property type="term" value="F:DNA binding"/>
    <property type="evidence" value="ECO:0007669"/>
    <property type="project" value="UniProtKB-KW"/>
</dbReference>
<dbReference type="InterPro" id="IPR050118">
    <property type="entry name" value="Pur/Pyrimidine_PRTase"/>
</dbReference>
<dbReference type="Gene3D" id="1.10.10.10">
    <property type="entry name" value="Winged helix-like DNA-binding domain superfamily/Winged helix DNA-binding domain"/>
    <property type="match status" value="1"/>
</dbReference>
<dbReference type="STRING" id="1121307.CLCY_4c00410"/>
<evidence type="ECO:0000313" key="8">
    <source>
        <dbReference type="EMBL" id="KMT22069.1"/>
    </source>
</evidence>
<evidence type="ECO:0000256" key="1">
    <source>
        <dbReference type="ARBA" id="ARBA00011738"/>
    </source>
</evidence>
<dbReference type="PANTHER" id="PTHR43864">
    <property type="entry name" value="HYPOXANTHINE/GUANINE PHOSPHORIBOSYLTRANSFERASE"/>
    <property type="match status" value="1"/>
</dbReference>
<dbReference type="InterPro" id="IPR000836">
    <property type="entry name" value="PRTase_dom"/>
</dbReference>
<sequence length="274" mass="29931">MERLHRKERVAAIFKILSDKPNTVISLGHFSEIFGAARSTLSEDITIVKKVVEMLQCGKIETIPGAAGGVRYIPGMSKDFEIEFIKGVCEKINDPSRVMPGGFLYINDIIYSPEIVNKVGVILANKFISKEADYVITVETKGIPIAMAVATALNVPLVIVRRNGEVTEGSTVSINYVTGSSKTIQTMSLSKRSIKPKSKCIFIDDFIKAGGTAVGIIDLLKEFDCTVEGVGFLIEAQPEGKKVLNEYVSLISLEEINGEEGVLNIIPSEKFKEK</sequence>
<dbReference type="Proteomes" id="UP000036756">
    <property type="component" value="Unassembled WGS sequence"/>
</dbReference>
<keyword evidence="3" id="KW-0238">DNA-binding</keyword>
<proteinExistence type="inferred from homology"/>
<dbReference type="CDD" id="cd06223">
    <property type="entry name" value="PRTases_typeI"/>
    <property type="match status" value="1"/>
</dbReference>
<dbReference type="SUPFAM" id="SSF46785">
    <property type="entry name" value="Winged helix' DNA-binding domain"/>
    <property type="match status" value="1"/>
</dbReference>
<dbReference type="PATRIC" id="fig|1121307.3.peg.1694"/>